<comment type="similarity">
    <text evidence="6">In the C-terminal section; belongs to the cytochrome c oxidase subunit 2 family.</text>
</comment>
<evidence type="ECO:0000256" key="9">
    <source>
        <dbReference type="ARBA" id="ARBA00011896"/>
    </source>
</evidence>
<dbReference type="RefSeq" id="WP_188701911.1">
    <property type="nucleotide sequence ID" value="NZ_BMLX01000001.1"/>
</dbReference>
<evidence type="ECO:0000256" key="14">
    <source>
        <dbReference type="ARBA" id="ARBA00032847"/>
    </source>
</evidence>
<comment type="pathway">
    <text evidence="5">Nitrogen metabolism; nitrate reduction (denitrification); dinitrogen from nitrate: step 4/4.</text>
</comment>
<gene>
    <name evidence="18" type="ORF">GCM10010970_04550</name>
</gene>
<keyword evidence="19" id="KW-1185">Reference proteome</keyword>
<comment type="catalytic activity">
    <reaction evidence="15">
        <text>N2 + 2 Fe(III)-[cytochrome c] + H2O = nitrous oxide + 2 Fe(II)-[cytochrome c] + 2 H(+)</text>
        <dbReference type="Rhea" id="RHEA:43108"/>
        <dbReference type="Rhea" id="RHEA-COMP:10350"/>
        <dbReference type="Rhea" id="RHEA-COMP:14399"/>
        <dbReference type="ChEBI" id="CHEBI:15377"/>
        <dbReference type="ChEBI" id="CHEBI:15378"/>
        <dbReference type="ChEBI" id="CHEBI:17045"/>
        <dbReference type="ChEBI" id="CHEBI:17997"/>
        <dbReference type="ChEBI" id="CHEBI:29033"/>
        <dbReference type="ChEBI" id="CHEBI:29034"/>
        <dbReference type="EC" id="1.7.2.4"/>
    </reaction>
</comment>
<dbReference type="InterPro" id="IPR051403">
    <property type="entry name" value="NosZ/Cyto_c_oxidase_sub2"/>
</dbReference>
<comment type="subunit">
    <text evidence="8">Homodimer.</text>
</comment>
<comment type="similarity">
    <text evidence="7">Belongs to the NosZ family.</text>
</comment>
<dbReference type="Proteomes" id="UP000637267">
    <property type="component" value="Unassembled WGS sequence"/>
</dbReference>
<feature type="domain" description="Cytochrome oxidase subunit II copper A binding" evidence="17">
    <location>
        <begin position="27"/>
        <end position="118"/>
    </location>
</feature>
<evidence type="ECO:0000256" key="5">
    <source>
        <dbReference type="ARBA" id="ARBA00004779"/>
    </source>
</evidence>
<organism evidence="18 19">
    <name type="scientific">Silvimonas iriomotensis</name>
    <dbReference type="NCBI Taxonomy" id="449662"/>
    <lineage>
        <taxon>Bacteria</taxon>
        <taxon>Pseudomonadati</taxon>
        <taxon>Pseudomonadota</taxon>
        <taxon>Betaproteobacteria</taxon>
        <taxon>Neisseriales</taxon>
        <taxon>Chitinibacteraceae</taxon>
        <taxon>Silvimonas</taxon>
    </lineage>
</organism>
<evidence type="ECO:0000256" key="15">
    <source>
        <dbReference type="ARBA" id="ARBA00049555"/>
    </source>
</evidence>
<dbReference type="EC" id="1.7.2.4" evidence="9"/>
<evidence type="ECO:0000256" key="12">
    <source>
        <dbReference type="ARBA" id="ARBA00023008"/>
    </source>
</evidence>
<evidence type="ECO:0000256" key="16">
    <source>
        <dbReference type="SAM" id="SignalP"/>
    </source>
</evidence>
<dbReference type="InterPro" id="IPR006311">
    <property type="entry name" value="TAT_signal"/>
</dbReference>
<dbReference type="InterPro" id="IPR002429">
    <property type="entry name" value="CcO_II-like_C"/>
</dbReference>
<evidence type="ECO:0000259" key="17">
    <source>
        <dbReference type="PROSITE" id="PS50857"/>
    </source>
</evidence>
<feature type="chain" id="PRO_5045200508" description="Nitrous-oxide reductase" evidence="16">
    <location>
        <begin position="27"/>
        <end position="118"/>
    </location>
</feature>
<comment type="cofactor">
    <cofactor evidence="1">
        <name>Ca(2+)</name>
        <dbReference type="ChEBI" id="CHEBI:29108"/>
    </cofactor>
</comment>
<dbReference type="PROSITE" id="PS50857">
    <property type="entry name" value="COX2_CUA"/>
    <property type="match status" value="1"/>
</dbReference>
<comment type="subcellular location">
    <subcellularLocation>
        <location evidence="3">Cell envelope</location>
    </subcellularLocation>
    <subcellularLocation>
        <location evidence="4">Cell outer membrane</location>
        <topology evidence="4">Lipid-anchor</topology>
    </subcellularLocation>
</comment>
<accession>A0ABQ2P544</accession>
<sequence length="118" mass="12420">MTTRRAFLRGSFAALSAGALTTLVAAAEPKVVRISARRFVYTPATVPIPAGQAVVLEITVSDVVMGFNLPDLKLRTDLVPGQTARINLPPLPPGEVVFLCDVFCGSGHEDMSGVLKVG</sequence>
<evidence type="ECO:0000256" key="11">
    <source>
        <dbReference type="ARBA" id="ARBA00022723"/>
    </source>
</evidence>
<keyword evidence="12" id="KW-0186">Copper</keyword>
<proteinExistence type="inferred from homology"/>
<dbReference type="SUPFAM" id="SSF49503">
    <property type="entry name" value="Cupredoxins"/>
    <property type="match status" value="1"/>
</dbReference>
<evidence type="ECO:0000256" key="4">
    <source>
        <dbReference type="ARBA" id="ARBA00004459"/>
    </source>
</evidence>
<keyword evidence="11" id="KW-0479">Metal-binding</keyword>
<reference evidence="19" key="1">
    <citation type="journal article" date="2019" name="Int. J. Syst. Evol. Microbiol.">
        <title>The Global Catalogue of Microorganisms (GCM) 10K type strain sequencing project: providing services to taxonomists for standard genome sequencing and annotation.</title>
        <authorList>
            <consortium name="The Broad Institute Genomics Platform"/>
            <consortium name="The Broad Institute Genome Sequencing Center for Infectious Disease"/>
            <person name="Wu L."/>
            <person name="Ma J."/>
        </authorList>
    </citation>
    <scope>NUCLEOTIDE SEQUENCE [LARGE SCALE GENOMIC DNA]</scope>
    <source>
        <strain evidence="19">CGMCC 1.8859</strain>
    </source>
</reference>
<evidence type="ECO:0000256" key="10">
    <source>
        <dbReference type="ARBA" id="ARBA00016560"/>
    </source>
</evidence>
<dbReference type="EMBL" id="BMLX01000001">
    <property type="protein sequence ID" value="GGP18362.1"/>
    <property type="molecule type" value="Genomic_DNA"/>
</dbReference>
<name>A0ABQ2P544_9NEIS</name>
<dbReference type="PANTHER" id="PTHR42838:SF2">
    <property type="entry name" value="NITROUS-OXIDE REDUCTASE"/>
    <property type="match status" value="1"/>
</dbReference>
<dbReference type="InterPro" id="IPR028096">
    <property type="entry name" value="EfeO_Cupredoxin"/>
</dbReference>
<evidence type="ECO:0000256" key="8">
    <source>
        <dbReference type="ARBA" id="ARBA00011738"/>
    </source>
</evidence>
<evidence type="ECO:0000256" key="6">
    <source>
        <dbReference type="ARBA" id="ARBA00006790"/>
    </source>
</evidence>
<keyword evidence="16" id="KW-0732">Signal</keyword>
<comment type="function">
    <text evidence="2">Nitrous-oxide reductase is part of a bacterial respiratory system which is activated under anaerobic conditions in the presence of nitrate or nitrous oxide.</text>
</comment>
<evidence type="ECO:0000256" key="7">
    <source>
        <dbReference type="ARBA" id="ARBA00010372"/>
    </source>
</evidence>
<evidence type="ECO:0000256" key="1">
    <source>
        <dbReference type="ARBA" id="ARBA00001913"/>
    </source>
</evidence>
<protein>
    <recommendedName>
        <fullName evidence="10">Nitrous-oxide reductase</fullName>
        <ecNumber evidence="9">1.7.2.4</ecNumber>
    </recommendedName>
    <alternativeName>
        <fullName evidence="13">N(2)OR</fullName>
    </alternativeName>
    <alternativeName>
        <fullName evidence="14">N2O reductase</fullName>
    </alternativeName>
</protein>
<evidence type="ECO:0000313" key="18">
    <source>
        <dbReference type="EMBL" id="GGP18362.1"/>
    </source>
</evidence>
<dbReference type="PROSITE" id="PS51318">
    <property type="entry name" value="TAT"/>
    <property type="match status" value="1"/>
</dbReference>
<feature type="signal peptide" evidence="16">
    <location>
        <begin position="1"/>
        <end position="26"/>
    </location>
</feature>
<dbReference type="InterPro" id="IPR008972">
    <property type="entry name" value="Cupredoxin"/>
</dbReference>
<dbReference type="PANTHER" id="PTHR42838">
    <property type="entry name" value="CYTOCHROME C OXIDASE SUBUNIT II"/>
    <property type="match status" value="1"/>
</dbReference>
<evidence type="ECO:0000313" key="19">
    <source>
        <dbReference type="Proteomes" id="UP000637267"/>
    </source>
</evidence>
<dbReference type="Pfam" id="PF13473">
    <property type="entry name" value="Cupredoxin_1"/>
    <property type="match status" value="1"/>
</dbReference>
<dbReference type="Gene3D" id="2.60.40.420">
    <property type="entry name" value="Cupredoxins - blue copper proteins"/>
    <property type="match status" value="1"/>
</dbReference>
<evidence type="ECO:0000256" key="2">
    <source>
        <dbReference type="ARBA" id="ARBA00003034"/>
    </source>
</evidence>
<evidence type="ECO:0000256" key="3">
    <source>
        <dbReference type="ARBA" id="ARBA00004196"/>
    </source>
</evidence>
<evidence type="ECO:0000256" key="13">
    <source>
        <dbReference type="ARBA" id="ARBA00031077"/>
    </source>
</evidence>
<dbReference type="PRINTS" id="PR01166">
    <property type="entry name" value="CYCOXIDASEII"/>
</dbReference>
<comment type="caution">
    <text evidence="18">The sequence shown here is derived from an EMBL/GenBank/DDBJ whole genome shotgun (WGS) entry which is preliminary data.</text>
</comment>